<dbReference type="InterPro" id="IPR050469">
    <property type="entry name" value="Diguanylate_Cyclase"/>
</dbReference>
<dbReference type="InterPro" id="IPR029787">
    <property type="entry name" value="Nucleotide_cyclase"/>
</dbReference>
<sequence>MNAANDATEWKRKYFEVLRELERKERDWSLGQELLTLAVRRLSLLAQGLDTRLDPHLESLRAGLRGELDPPRLRADLGRITQLLDELRDLGKNGLDDELVRLLGLLRLSTSRQAAVDNLVVRLRQTPPPREALIEAIAVELNQVLLPPTAAAPPPAAAIPAAAAADPARSAELLFGSTLAELLDGIRLAWTPPLEQAREALRQRLAAGIEQSGWHTALDACVELVNRAVAELGGERDELRRFLEQVTERLLALEALLREQAAGVVEARGGRAALEGAVGAEMRGMREGVERARDLDSLKRNMLARVEQIDRHLQAFRSAEEGRLARIDERVRSLSAQLSSMHEETRALRGLLAEQDERLQRDPLTGLNNRFAYDERLQREFVHWQAHGQPLALLVWDIDHFKRINDTLGHAIGDQVLVGVGRGLASGLRGGDFVARYGGEEFVMLLPGVDLDSARGIAERIRAEVATTHFPVTGSDVAVTVSCGLTLLREGDTPRGCFERADQGLLAAKRGGRNRCVAV</sequence>
<dbReference type="RefSeq" id="WP_165904035.1">
    <property type="nucleotide sequence ID" value="NZ_SLWY01000005.1"/>
</dbReference>
<gene>
    <name evidence="5" type="ORF">EV699_10516</name>
</gene>
<evidence type="ECO:0000313" key="6">
    <source>
        <dbReference type="Proteomes" id="UP000295765"/>
    </source>
</evidence>
<dbReference type="Proteomes" id="UP000295765">
    <property type="component" value="Unassembled WGS sequence"/>
</dbReference>
<dbReference type="EC" id="2.7.7.65" evidence="2"/>
<keyword evidence="6" id="KW-1185">Reference proteome</keyword>
<proteinExistence type="predicted"/>
<dbReference type="FunFam" id="3.30.70.270:FF:000001">
    <property type="entry name" value="Diguanylate cyclase domain protein"/>
    <property type="match status" value="1"/>
</dbReference>
<dbReference type="EMBL" id="SLWY01000005">
    <property type="protein sequence ID" value="TCO82234.1"/>
    <property type="molecule type" value="Genomic_DNA"/>
</dbReference>
<feature type="domain" description="GGDEF" evidence="4">
    <location>
        <begin position="389"/>
        <end position="519"/>
    </location>
</feature>
<dbReference type="CDD" id="cd01949">
    <property type="entry name" value="GGDEF"/>
    <property type="match status" value="1"/>
</dbReference>
<dbReference type="SUPFAM" id="SSF55073">
    <property type="entry name" value="Nucleotide cyclase"/>
    <property type="match status" value="1"/>
</dbReference>
<dbReference type="PANTHER" id="PTHR45138:SF9">
    <property type="entry name" value="DIGUANYLATE CYCLASE DGCM-RELATED"/>
    <property type="match status" value="1"/>
</dbReference>
<dbReference type="AlphaFoldDB" id="A0A4R2L616"/>
<comment type="catalytic activity">
    <reaction evidence="3">
        <text>2 GTP = 3',3'-c-di-GMP + 2 diphosphate</text>
        <dbReference type="Rhea" id="RHEA:24898"/>
        <dbReference type="ChEBI" id="CHEBI:33019"/>
        <dbReference type="ChEBI" id="CHEBI:37565"/>
        <dbReference type="ChEBI" id="CHEBI:58805"/>
        <dbReference type="EC" id="2.7.7.65"/>
    </reaction>
</comment>
<dbReference type="InterPro" id="IPR048516">
    <property type="entry name" value="DGCcoil"/>
</dbReference>
<dbReference type="Pfam" id="PF20975">
    <property type="entry name" value="DGCcoil"/>
    <property type="match status" value="1"/>
</dbReference>
<dbReference type="GO" id="GO:0043709">
    <property type="term" value="P:cell adhesion involved in single-species biofilm formation"/>
    <property type="evidence" value="ECO:0007669"/>
    <property type="project" value="TreeGrafter"/>
</dbReference>
<protein>
    <recommendedName>
        <fullName evidence="2">diguanylate cyclase</fullName>
        <ecNumber evidence="2">2.7.7.65</ecNumber>
    </recommendedName>
</protein>
<dbReference type="Gene3D" id="3.30.70.270">
    <property type="match status" value="1"/>
</dbReference>
<evidence type="ECO:0000259" key="4">
    <source>
        <dbReference type="PROSITE" id="PS50887"/>
    </source>
</evidence>
<dbReference type="InterPro" id="IPR000160">
    <property type="entry name" value="GGDEF_dom"/>
</dbReference>
<name>A0A4R2L616_9GAMM</name>
<dbReference type="SMART" id="SM00267">
    <property type="entry name" value="GGDEF"/>
    <property type="match status" value="1"/>
</dbReference>
<evidence type="ECO:0000256" key="3">
    <source>
        <dbReference type="ARBA" id="ARBA00034247"/>
    </source>
</evidence>
<evidence type="ECO:0000256" key="2">
    <source>
        <dbReference type="ARBA" id="ARBA00012528"/>
    </source>
</evidence>
<dbReference type="GO" id="GO:1902201">
    <property type="term" value="P:negative regulation of bacterial-type flagellum-dependent cell motility"/>
    <property type="evidence" value="ECO:0007669"/>
    <property type="project" value="TreeGrafter"/>
</dbReference>
<comment type="cofactor">
    <cofactor evidence="1">
        <name>Mg(2+)</name>
        <dbReference type="ChEBI" id="CHEBI:18420"/>
    </cofactor>
</comment>
<dbReference type="NCBIfam" id="TIGR00254">
    <property type="entry name" value="GGDEF"/>
    <property type="match status" value="1"/>
</dbReference>
<dbReference type="GO" id="GO:0052621">
    <property type="term" value="F:diguanylate cyclase activity"/>
    <property type="evidence" value="ECO:0007669"/>
    <property type="project" value="UniProtKB-EC"/>
</dbReference>
<dbReference type="PROSITE" id="PS50887">
    <property type="entry name" value="GGDEF"/>
    <property type="match status" value="1"/>
</dbReference>
<dbReference type="GO" id="GO:0005886">
    <property type="term" value="C:plasma membrane"/>
    <property type="evidence" value="ECO:0007669"/>
    <property type="project" value="TreeGrafter"/>
</dbReference>
<dbReference type="InterPro" id="IPR043128">
    <property type="entry name" value="Rev_trsase/Diguanyl_cyclase"/>
</dbReference>
<evidence type="ECO:0000256" key="1">
    <source>
        <dbReference type="ARBA" id="ARBA00001946"/>
    </source>
</evidence>
<comment type="caution">
    <text evidence="5">The sequence shown here is derived from an EMBL/GenBank/DDBJ whole genome shotgun (WGS) entry which is preliminary data.</text>
</comment>
<dbReference type="Pfam" id="PF00990">
    <property type="entry name" value="GGDEF"/>
    <property type="match status" value="1"/>
</dbReference>
<accession>A0A4R2L616</accession>
<evidence type="ECO:0000313" key="5">
    <source>
        <dbReference type="EMBL" id="TCO82234.1"/>
    </source>
</evidence>
<organism evidence="5 6">
    <name type="scientific">Plasticicumulans lactativorans</name>
    <dbReference type="NCBI Taxonomy" id="1133106"/>
    <lineage>
        <taxon>Bacteria</taxon>
        <taxon>Pseudomonadati</taxon>
        <taxon>Pseudomonadota</taxon>
        <taxon>Gammaproteobacteria</taxon>
        <taxon>Candidatus Competibacteraceae</taxon>
        <taxon>Plasticicumulans</taxon>
    </lineage>
</organism>
<dbReference type="PANTHER" id="PTHR45138">
    <property type="entry name" value="REGULATORY COMPONENTS OF SENSORY TRANSDUCTION SYSTEM"/>
    <property type="match status" value="1"/>
</dbReference>
<reference evidence="5 6" key="1">
    <citation type="submission" date="2019-03" db="EMBL/GenBank/DDBJ databases">
        <title>Genomic Encyclopedia of Type Strains, Phase IV (KMG-IV): sequencing the most valuable type-strain genomes for metagenomic binning, comparative biology and taxonomic classification.</title>
        <authorList>
            <person name="Goeker M."/>
        </authorList>
    </citation>
    <scope>NUCLEOTIDE SEQUENCE [LARGE SCALE GENOMIC DNA]</scope>
    <source>
        <strain evidence="5 6">DSM 25287</strain>
    </source>
</reference>